<protein>
    <submittedName>
        <fullName evidence="3">Cupin domain-containing protein</fullName>
    </submittedName>
</protein>
<feature type="domain" description="Cupin type-2" evidence="2">
    <location>
        <begin position="55"/>
        <end position="110"/>
    </location>
</feature>
<evidence type="ECO:0000256" key="1">
    <source>
        <dbReference type="SAM" id="SignalP"/>
    </source>
</evidence>
<proteinExistence type="predicted"/>
<dbReference type="EMBL" id="JBBYHV010000002">
    <property type="protein sequence ID" value="MEL1251694.1"/>
    <property type="molecule type" value="Genomic_DNA"/>
</dbReference>
<feature type="signal peptide" evidence="1">
    <location>
        <begin position="1"/>
        <end position="20"/>
    </location>
</feature>
<dbReference type="RefSeq" id="WP_341674239.1">
    <property type="nucleotide sequence ID" value="NZ_JBBYHV010000002.1"/>
</dbReference>
<organism evidence="3 4">
    <name type="scientific">Aurantiacibacter gilvus</name>
    <dbReference type="NCBI Taxonomy" id="3139141"/>
    <lineage>
        <taxon>Bacteria</taxon>
        <taxon>Pseudomonadati</taxon>
        <taxon>Pseudomonadota</taxon>
        <taxon>Alphaproteobacteria</taxon>
        <taxon>Sphingomonadales</taxon>
        <taxon>Erythrobacteraceae</taxon>
        <taxon>Aurantiacibacter</taxon>
    </lineage>
</organism>
<gene>
    <name evidence="3" type="ORF">AAEO60_13535</name>
</gene>
<name>A0ABU9II39_9SPHN</name>
<dbReference type="InterPro" id="IPR011051">
    <property type="entry name" value="RmlC_Cupin_sf"/>
</dbReference>
<dbReference type="InterPro" id="IPR013096">
    <property type="entry name" value="Cupin_2"/>
</dbReference>
<evidence type="ECO:0000313" key="4">
    <source>
        <dbReference type="Proteomes" id="UP001497045"/>
    </source>
</evidence>
<reference evidence="3 4" key="1">
    <citation type="submission" date="2024-04" db="EMBL/GenBank/DDBJ databases">
        <title>Aurantiacibacter sp. DGU6 16S ribosomal RNA gene Genome sequencing and assembly.</title>
        <authorList>
            <person name="Park S."/>
        </authorList>
    </citation>
    <scope>NUCLEOTIDE SEQUENCE [LARGE SCALE GENOMIC DNA]</scope>
    <source>
        <strain evidence="3 4">DGU6</strain>
    </source>
</reference>
<evidence type="ECO:0000313" key="3">
    <source>
        <dbReference type="EMBL" id="MEL1251694.1"/>
    </source>
</evidence>
<feature type="chain" id="PRO_5046395375" evidence="1">
    <location>
        <begin position="21"/>
        <end position="135"/>
    </location>
</feature>
<keyword evidence="4" id="KW-1185">Reference proteome</keyword>
<sequence>MRAALALLALAVAGCATTQAPPAETRWVPDFGSNNVFNTEPGAAPGHRLVVDDLRLPAGAVGATHYHPWEEYLYVIEGSAVLDMVGHESRTLMPGESVVIPARQVHTPRAGPDGVRGIVVRVHDLADPIRVEVDE</sequence>
<dbReference type="Gene3D" id="2.60.120.10">
    <property type="entry name" value="Jelly Rolls"/>
    <property type="match status" value="1"/>
</dbReference>
<evidence type="ECO:0000259" key="2">
    <source>
        <dbReference type="Pfam" id="PF07883"/>
    </source>
</evidence>
<dbReference type="PROSITE" id="PS51257">
    <property type="entry name" value="PROKAR_LIPOPROTEIN"/>
    <property type="match status" value="1"/>
</dbReference>
<dbReference type="SUPFAM" id="SSF51182">
    <property type="entry name" value="RmlC-like cupins"/>
    <property type="match status" value="1"/>
</dbReference>
<comment type="caution">
    <text evidence="3">The sequence shown here is derived from an EMBL/GenBank/DDBJ whole genome shotgun (WGS) entry which is preliminary data.</text>
</comment>
<keyword evidence="1" id="KW-0732">Signal</keyword>
<accession>A0ABU9II39</accession>
<dbReference type="Proteomes" id="UP001497045">
    <property type="component" value="Unassembled WGS sequence"/>
</dbReference>
<dbReference type="Pfam" id="PF07883">
    <property type="entry name" value="Cupin_2"/>
    <property type="match status" value="1"/>
</dbReference>
<dbReference type="InterPro" id="IPR014710">
    <property type="entry name" value="RmlC-like_jellyroll"/>
</dbReference>